<evidence type="ECO:0000313" key="8">
    <source>
        <dbReference type="Proteomes" id="UP001271263"/>
    </source>
</evidence>
<dbReference type="InterPro" id="IPR047057">
    <property type="entry name" value="MerR_fam"/>
</dbReference>
<dbReference type="PROSITE" id="PS00552">
    <property type="entry name" value="HTH_MERR_1"/>
    <property type="match status" value="1"/>
</dbReference>
<dbReference type="InterPro" id="IPR000551">
    <property type="entry name" value="MerR-type_HTH_dom"/>
</dbReference>
<keyword evidence="2" id="KW-0238">DNA-binding</keyword>
<dbReference type="Proteomes" id="UP001271263">
    <property type="component" value="Unassembled WGS sequence"/>
</dbReference>
<evidence type="ECO:0000256" key="2">
    <source>
        <dbReference type="ARBA" id="ARBA00023125"/>
    </source>
</evidence>
<dbReference type="SUPFAM" id="SSF46955">
    <property type="entry name" value="Putative DNA-binding domain"/>
    <property type="match status" value="1"/>
</dbReference>
<reference evidence="6 8" key="1">
    <citation type="journal article" date="2022" name="bioRxiv">
        <title>Prophages regulate Shewanella fidelis 3313 motility and biofilm formation: implications for gut colonization dynamics in Ciona robusta.</title>
        <authorList>
            <person name="Natarajan O."/>
            <person name="Gibboney S.L."/>
            <person name="Young M.N."/>
            <person name="Lim S.J."/>
            <person name="Pluta N."/>
            <person name="Atkinson C.G."/>
            <person name="Leigh B.A."/>
            <person name="Liberti A."/>
            <person name="Kees E.D."/>
            <person name="Breitbart M."/>
            <person name="Gralnick J.A."/>
            <person name="Dishaw L.J."/>
        </authorList>
    </citation>
    <scope>NUCLEOTIDE SEQUENCE [LARGE SCALE GENOMIC DNA]</scope>
    <source>
        <strain evidence="6 8">JG4066</strain>
    </source>
</reference>
<dbReference type="SMART" id="SM00422">
    <property type="entry name" value="HTH_MERR"/>
    <property type="match status" value="1"/>
</dbReference>
<gene>
    <name evidence="5" type="ORF">OS133_14815</name>
    <name evidence="6" type="ORF">OS134_02675</name>
</gene>
<keyword evidence="8" id="KW-1185">Reference proteome</keyword>
<reference evidence="5" key="2">
    <citation type="submission" date="2022-11" db="EMBL/GenBank/DDBJ databases">
        <title>Prophages regulate Shewanella fidelis motility and biofilm formation: implications for gut colonization dynamics in Ciona robusta.</title>
        <authorList>
            <person name="Natarajan O."/>
            <person name="Gibboney S.L."/>
            <person name="Young M.N."/>
            <person name="Lim S.J."/>
            <person name="Pluta N."/>
            <person name="Atkinson C.G.F."/>
            <person name="Leigh B.A."/>
            <person name="Liberti A."/>
            <person name="Kees E."/>
            <person name="Breitbart M."/>
            <person name="Gralnick J."/>
            <person name="Dishaw L.J."/>
        </authorList>
    </citation>
    <scope>NUCLEOTIDE SEQUENCE</scope>
    <source>
        <strain evidence="5">3313</strain>
    </source>
</reference>
<dbReference type="PANTHER" id="PTHR30204">
    <property type="entry name" value="REDOX-CYCLING DRUG-SENSING TRANSCRIPTIONAL ACTIVATOR SOXR"/>
    <property type="match status" value="1"/>
</dbReference>
<accession>A0AAW8NQ29</accession>
<dbReference type="EMBL" id="JAPMLD010000001">
    <property type="protein sequence ID" value="MDW4822972.1"/>
    <property type="molecule type" value="Genomic_DNA"/>
</dbReference>
<protein>
    <submittedName>
        <fullName evidence="5">MerR family transcriptional regulator</fullName>
    </submittedName>
</protein>
<dbReference type="RefSeq" id="WP_310655275.1">
    <property type="nucleotide sequence ID" value="NZ_JAPMLA010000002.1"/>
</dbReference>
<evidence type="ECO:0000256" key="3">
    <source>
        <dbReference type="ARBA" id="ARBA00023163"/>
    </source>
</evidence>
<dbReference type="PROSITE" id="PS50937">
    <property type="entry name" value="HTH_MERR_2"/>
    <property type="match status" value="1"/>
</dbReference>
<evidence type="ECO:0000313" key="5">
    <source>
        <dbReference type="EMBL" id="MDR8524890.1"/>
    </source>
</evidence>
<evidence type="ECO:0000256" key="1">
    <source>
        <dbReference type="ARBA" id="ARBA00023015"/>
    </source>
</evidence>
<keyword evidence="3" id="KW-0804">Transcription</keyword>
<evidence type="ECO:0000313" key="7">
    <source>
        <dbReference type="Proteomes" id="UP001259340"/>
    </source>
</evidence>
<dbReference type="PANTHER" id="PTHR30204:SF67">
    <property type="entry name" value="HTH-TYPE TRANSCRIPTIONAL REGULATOR MLRA-RELATED"/>
    <property type="match status" value="1"/>
</dbReference>
<proteinExistence type="predicted"/>
<keyword evidence="1" id="KW-0805">Transcription regulation</keyword>
<dbReference type="InterPro" id="IPR009061">
    <property type="entry name" value="DNA-bd_dom_put_sf"/>
</dbReference>
<evidence type="ECO:0000259" key="4">
    <source>
        <dbReference type="PROSITE" id="PS50937"/>
    </source>
</evidence>
<evidence type="ECO:0000313" key="6">
    <source>
        <dbReference type="EMBL" id="MDW4822972.1"/>
    </source>
</evidence>
<dbReference type="AlphaFoldDB" id="A0AAW8NQ29"/>
<dbReference type="Proteomes" id="UP001259340">
    <property type="component" value="Unassembled WGS sequence"/>
</dbReference>
<dbReference type="GO" id="GO:0003677">
    <property type="term" value="F:DNA binding"/>
    <property type="evidence" value="ECO:0007669"/>
    <property type="project" value="UniProtKB-KW"/>
</dbReference>
<feature type="domain" description="HTH merR-type" evidence="4">
    <location>
        <begin position="14"/>
        <end position="81"/>
    </location>
</feature>
<dbReference type="Gene3D" id="1.10.1660.10">
    <property type="match status" value="1"/>
</dbReference>
<comment type="caution">
    <text evidence="5">The sequence shown here is derived from an EMBL/GenBank/DDBJ whole genome shotgun (WGS) entry which is preliminary data.</text>
</comment>
<name>A0AAW8NQ29_9GAMM</name>
<dbReference type="GO" id="GO:0003700">
    <property type="term" value="F:DNA-binding transcription factor activity"/>
    <property type="evidence" value="ECO:0007669"/>
    <property type="project" value="InterPro"/>
</dbReference>
<sequence length="329" mass="37013">MSNAKTVTEERWVSIGDAAELTGVNPVTLRAWQRRFGLVTPKRTAKGHRLYGREHLAQIEEILYWLNQGVAISKIKPLLADKELAIANSQALKVTASEQADLWQQHINLLNQQVIDVNSQGLNDGLKQLSSLYPFSILLNKLYWPWLRGIDNILEQRLDGAVIESWLVDELAFFIAQKRRFDKQGTHKSPMKPALLVALERTDKWSPLLLSAELSSYGIEHQLIRLTDIKLLCLLVHRLNIRQLFIAPHVQSSAADIRQYQALLQQLSQPAPQDNQSLAEVTELQVVNVHFVGIHANTVNQLLGRQHDSVAELLSGAGEVDEHHGGNNV</sequence>
<dbReference type="EMBL" id="JAPMLE010000001">
    <property type="protein sequence ID" value="MDR8524890.1"/>
    <property type="molecule type" value="Genomic_DNA"/>
</dbReference>
<organism evidence="5 7">
    <name type="scientific">Shewanella fidelis</name>
    <dbReference type="NCBI Taxonomy" id="173509"/>
    <lineage>
        <taxon>Bacteria</taxon>
        <taxon>Pseudomonadati</taxon>
        <taxon>Pseudomonadota</taxon>
        <taxon>Gammaproteobacteria</taxon>
        <taxon>Alteromonadales</taxon>
        <taxon>Shewanellaceae</taxon>
        <taxon>Shewanella</taxon>
    </lineage>
</organism>
<dbReference type="Pfam" id="PF13411">
    <property type="entry name" value="MerR_1"/>
    <property type="match status" value="1"/>
</dbReference>
<dbReference type="CDD" id="cd01104">
    <property type="entry name" value="HTH_MlrA-CarA"/>
    <property type="match status" value="1"/>
</dbReference>